<name>H0ERD9_GLAL7</name>
<sequence>MPAPSILLLGASGYLGVPLLAEFLTHRSKFSRLAILTDESRKHKFEDAKAKGVELIIGSYLEPDSFKGFNTVLSLLGNHAMADQPSIIKACLAAKVTEFYPSEFGGDSSQGPVCRYTVASTLMPKSPSGARSFKIPEAWYTWNFVEQIVLASARWASTSSRIAFMDSW</sequence>
<evidence type="ECO:0000256" key="2">
    <source>
        <dbReference type="ARBA" id="ARBA00023002"/>
    </source>
</evidence>
<dbReference type="OrthoDB" id="419598at2759"/>
<keyword evidence="2" id="KW-0560">Oxidoreductase</keyword>
<keyword evidence="5" id="KW-1185">Reference proteome</keyword>
<dbReference type="Proteomes" id="UP000005446">
    <property type="component" value="Unassembled WGS sequence"/>
</dbReference>
<protein>
    <submittedName>
        <fullName evidence="4">Putative Isoflavone reductase like protein IRL</fullName>
    </submittedName>
</protein>
<dbReference type="AlphaFoldDB" id="H0ERD9"/>
<dbReference type="InterPro" id="IPR051609">
    <property type="entry name" value="NmrA/Isoflavone_reductase-like"/>
</dbReference>
<dbReference type="PANTHER" id="PTHR47706">
    <property type="entry name" value="NMRA-LIKE FAMILY PROTEIN"/>
    <property type="match status" value="1"/>
</dbReference>
<dbReference type="InterPro" id="IPR008030">
    <property type="entry name" value="NmrA-like"/>
</dbReference>
<dbReference type="EMBL" id="AGUE01000135">
    <property type="protein sequence ID" value="EHK98750.1"/>
    <property type="molecule type" value="Genomic_DNA"/>
</dbReference>
<dbReference type="Gene3D" id="3.40.50.720">
    <property type="entry name" value="NAD(P)-binding Rossmann-like Domain"/>
    <property type="match status" value="1"/>
</dbReference>
<evidence type="ECO:0000259" key="3">
    <source>
        <dbReference type="Pfam" id="PF05368"/>
    </source>
</evidence>
<feature type="domain" description="NmrA-like" evidence="3">
    <location>
        <begin position="5"/>
        <end position="109"/>
    </location>
</feature>
<comment type="caution">
    <text evidence="4">The sequence shown here is derived from an EMBL/GenBank/DDBJ whole genome shotgun (WGS) entry which is preliminary data.</text>
</comment>
<dbReference type="SUPFAM" id="SSF51735">
    <property type="entry name" value="NAD(P)-binding Rossmann-fold domains"/>
    <property type="match status" value="1"/>
</dbReference>
<reference evidence="4 5" key="1">
    <citation type="journal article" date="2012" name="Eukaryot. Cell">
        <title>Genome sequence of the fungus Glarea lozoyensis: the first genome sequence of a species from the Helotiaceae family.</title>
        <authorList>
            <person name="Youssar L."/>
            <person name="Gruening B.A."/>
            <person name="Erxleben A."/>
            <person name="Guenther S."/>
            <person name="Huettel W."/>
        </authorList>
    </citation>
    <scope>NUCLEOTIDE SEQUENCE [LARGE SCALE GENOMIC DNA]</scope>
    <source>
        <strain evidence="5">ATCC 74030 / MF5533</strain>
    </source>
</reference>
<dbReference type="GO" id="GO:0016491">
    <property type="term" value="F:oxidoreductase activity"/>
    <property type="evidence" value="ECO:0007669"/>
    <property type="project" value="UniProtKB-KW"/>
</dbReference>
<gene>
    <name evidence="4" type="ORF">M7I_5258</name>
</gene>
<accession>H0ERD9</accession>
<evidence type="ECO:0000256" key="1">
    <source>
        <dbReference type="ARBA" id="ARBA00022857"/>
    </source>
</evidence>
<evidence type="ECO:0000313" key="4">
    <source>
        <dbReference type="EMBL" id="EHK98750.1"/>
    </source>
</evidence>
<dbReference type="PANTHER" id="PTHR47706:SF11">
    <property type="entry name" value="ISOFLAVONE REDUCTASE FAMILY PROTEIN (AFU_ORTHOLOGUE AFUA_1G12510)"/>
    <property type="match status" value="1"/>
</dbReference>
<proteinExistence type="predicted"/>
<dbReference type="HOGENOM" id="CLU_1586646_0_0_1"/>
<dbReference type="InParanoid" id="H0ERD9"/>
<evidence type="ECO:0000313" key="5">
    <source>
        <dbReference type="Proteomes" id="UP000005446"/>
    </source>
</evidence>
<dbReference type="Pfam" id="PF05368">
    <property type="entry name" value="NmrA"/>
    <property type="match status" value="1"/>
</dbReference>
<dbReference type="InterPro" id="IPR036291">
    <property type="entry name" value="NAD(P)-bd_dom_sf"/>
</dbReference>
<keyword evidence="1" id="KW-0521">NADP</keyword>
<organism evidence="4 5">
    <name type="scientific">Glarea lozoyensis (strain ATCC 74030 / MF5533)</name>
    <dbReference type="NCBI Taxonomy" id="1104152"/>
    <lineage>
        <taxon>Eukaryota</taxon>
        <taxon>Fungi</taxon>
        <taxon>Dikarya</taxon>
        <taxon>Ascomycota</taxon>
        <taxon>Pezizomycotina</taxon>
        <taxon>Leotiomycetes</taxon>
        <taxon>Helotiales</taxon>
        <taxon>Helotiaceae</taxon>
        <taxon>Glarea</taxon>
    </lineage>
</organism>